<dbReference type="CDD" id="cd00067">
    <property type="entry name" value="GAL4"/>
    <property type="match status" value="1"/>
</dbReference>
<dbReference type="GO" id="GO:0006351">
    <property type="term" value="P:DNA-templated transcription"/>
    <property type="evidence" value="ECO:0007669"/>
    <property type="project" value="InterPro"/>
</dbReference>
<evidence type="ECO:0000256" key="5">
    <source>
        <dbReference type="ARBA" id="ARBA00023163"/>
    </source>
</evidence>
<dbReference type="GO" id="GO:0003677">
    <property type="term" value="F:DNA binding"/>
    <property type="evidence" value="ECO:0007669"/>
    <property type="project" value="UniProtKB-KW"/>
</dbReference>
<evidence type="ECO:0000256" key="1">
    <source>
        <dbReference type="ARBA" id="ARBA00004123"/>
    </source>
</evidence>
<evidence type="ECO:0000256" key="4">
    <source>
        <dbReference type="ARBA" id="ARBA00023125"/>
    </source>
</evidence>
<dbReference type="Proteomes" id="UP000076584">
    <property type="component" value="Unassembled WGS sequence"/>
</dbReference>
<dbReference type="InterPro" id="IPR001138">
    <property type="entry name" value="Zn2Cys6_DnaBD"/>
</dbReference>
<keyword evidence="4" id="KW-0238">DNA-binding</keyword>
<keyword evidence="5" id="KW-0804">Transcription</keyword>
<feature type="non-terminal residue" evidence="10">
    <location>
        <position position="1"/>
    </location>
</feature>
<feature type="compositionally biased region" description="Basic and acidic residues" evidence="8">
    <location>
        <begin position="93"/>
        <end position="109"/>
    </location>
</feature>
<dbReference type="EMBL" id="LFIW01002072">
    <property type="protein sequence ID" value="KZL79567.1"/>
    <property type="molecule type" value="Genomic_DNA"/>
</dbReference>
<keyword evidence="6" id="KW-0539">Nucleus</keyword>
<dbReference type="InterPro" id="IPR007219">
    <property type="entry name" value="XnlR_reg_dom"/>
</dbReference>
<proteinExistence type="predicted"/>
<dbReference type="SMART" id="SM00066">
    <property type="entry name" value="GAL4"/>
    <property type="match status" value="1"/>
</dbReference>
<feature type="coiled-coil region" evidence="7">
    <location>
        <begin position="111"/>
        <end position="138"/>
    </location>
</feature>
<keyword evidence="7" id="KW-0175">Coiled coil</keyword>
<dbReference type="SUPFAM" id="SSF57701">
    <property type="entry name" value="Zn2/Cys6 DNA-binding domain"/>
    <property type="match status" value="1"/>
</dbReference>
<evidence type="ECO:0000256" key="6">
    <source>
        <dbReference type="ARBA" id="ARBA00023242"/>
    </source>
</evidence>
<keyword evidence="3" id="KW-0805">Transcription regulation</keyword>
<dbReference type="SMART" id="SM00906">
    <property type="entry name" value="Fungal_trans"/>
    <property type="match status" value="1"/>
</dbReference>
<dbReference type="Gene3D" id="4.10.240.10">
    <property type="entry name" value="Zn(2)-C6 fungal-type DNA-binding domain"/>
    <property type="match status" value="1"/>
</dbReference>
<dbReference type="STRING" id="1573173.A0A167A0G1"/>
<dbReference type="PROSITE" id="PS50048">
    <property type="entry name" value="ZN2_CY6_FUNGAL_2"/>
    <property type="match status" value="1"/>
</dbReference>
<feature type="region of interest" description="Disordered" evidence="8">
    <location>
        <begin position="89"/>
        <end position="109"/>
    </location>
</feature>
<evidence type="ECO:0000256" key="2">
    <source>
        <dbReference type="ARBA" id="ARBA00022723"/>
    </source>
</evidence>
<protein>
    <submittedName>
        <fullName evidence="10">Fungal specific transcription factor</fullName>
    </submittedName>
</protein>
<dbReference type="AlphaFoldDB" id="A0A167A0G1"/>
<accession>A0A167A0G1</accession>
<name>A0A167A0G1_COLIC</name>
<dbReference type="Pfam" id="PF00172">
    <property type="entry name" value="Zn_clus"/>
    <property type="match status" value="1"/>
</dbReference>
<comment type="subcellular location">
    <subcellularLocation>
        <location evidence="1">Nucleus</location>
    </subcellularLocation>
</comment>
<dbReference type="InterPro" id="IPR036864">
    <property type="entry name" value="Zn2-C6_fun-type_DNA-bd_sf"/>
</dbReference>
<sequence length="707" mass="79024">LNHGSSLKWGEGAPKRLELLDFNTPCLVHGDWIHSIVGFSEQPKMETSSQRRKACDLCFIKKIKCDMLKPACSNCVLYKSECRTTTVRRRAAPVKERQQPKQDTAGHPERVAELESRLARIEQQLQQALEANVRLSSQVPPSSPVVTNTIISSTEGEDSTDSVDLSNAFSCSTSPGEWMVEPEKPKLPPLEEIMPVIEEFFNHYNCIMPLFDQETFMRMLSDWYSPSSQQSPAVWAAINIAMALGYRCTLKQAGNVESLVDDQKVLHHMRNVQSVVSDLVTREEDLLGVQVLVGMVILFQGTKEPKPASVLIGTAIRLAHRMQLHDKLSLRFFPPEVARQRSRLFWMAYVMDKDISLRAKTPSFQLDADIDLALPEPNPGDGAGIMAAENGTKFNFFRARVELSHIAGKVYDLLYSTRARKVSKQESQSRVTRLDEMLETWHGNIPSEFQLESMLQNIDALPAVHMSLLYHNYFVVTIMTHGIYSHDADWVQRISSYSRTTMRDLDGGTVAACSDQNAPLPAGWAKCVELSRGCMKLFVESPKTDCSIWANSCAHFSGLIILLANLFVYPEHQHLMTDQALANQALQLFDMMLKLLDQDAFRKLHEVVKELHRRAMATVERVARKRSEQAAAAAVAEAMNSSLPFGMQFEEDVTFFGGGDMAGFEGMFTGSAMDGSPVTVGSETANEIEGMRDDIGRAAVSIGYSHY</sequence>
<dbReference type="CDD" id="cd12148">
    <property type="entry name" value="fungal_TF_MHR"/>
    <property type="match status" value="1"/>
</dbReference>
<evidence type="ECO:0000259" key="9">
    <source>
        <dbReference type="PROSITE" id="PS50048"/>
    </source>
</evidence>
<evidence type="ECO:0000256" key="7">
    <source>
        <dbReference type="SAM" id="Coils"/>
    </source>
</evidence>
<evidence type="ECO:0000256" key="3">
    <source>
        <dbReference type="ARBA" id="ARBA00023015"/>
    </source>
</evidence>
<dbReference type="PANTHER" id="PTHR46910">
    <property type="entry name" value="TRANSCRIPTION FACTOR PDR1"/>
    <property type="match status" value="1"/>
</dbReference>
<reference evidence="10 11" key="1">
    <citation type="submission" date="2015-06" db="EMBL/GenBank/DDBJ databases">
        <title>Survival trade-offs in plant roots during colonization by closely related pathogenic and mutualistic fungi.</title>
        <authorList>
            <person name="Hacquard S."/>
            <person name="Kracher B."/>
            <person name="Hiruma K."/>
            <person name="Weinman A."/>
            <person name="Muench P."/>
            <person name="Garrido Oter R."/>
            <person name="Ver Loren van Themaat E."/>
            <person name="Dallerey J.-F."/>
            <person name="Damm U."/>
            <person name="Henrissat B."/>
            <person name="Lespinet O."/>
            <person name="Thon M."/>
            <person name="Kemen E."/>
            <person name="McHardy A.C."/>
            <person name="Schulze-Lefert P."/>
            <person name="O'Connell R.J."/>
        </authorList>
    </citation>
    <scope>NUCLEOTIDE SEQUENCE [LARGE SCALE GENOMIC DNA]</scope>
    <source>
        <strain evidence="10 11">MAFF 238704</strain>
    </source>
</reference>
<keyword evidence="2" id="KW-0479">Metal-binding</keyword>
<dbReference type="InterPro" id="IPR050987">
    <property type="entry name" value="AtrR-like"/>
</dbReference>
<dbReference type="GO" id="GO:0008270">
    <property type="term" value="F:zinc ion binding"/>
    <property type="evidence" value="ECO:0007669"/>
    <property type="project" value="InterPro"/>
</dbReference>
<dbReference type="GO" id="GO:0005634">
    <property type="term" value="C:nucleus"/>
    <property type="evidence" value="ECO:0007669"/>
    <property type="project" value="UniProtKB-SubCell"/>
</dbReference>
<dbReference type="GO" id="GO:0000981">
    <property type="term" value="F:DNA-binding transcription factor activity, RNA polymerase II-specific"/>
    <property type="evidence" value="ECO:0007669"/>
    <property type="project" value="InterPro"/>
</dbReference>
<gene>
    <name evidence="10" type="ORF">CI238_07240</name>
</gene>
<keyword evidence="11" id="KW-1185">Reference proteome</keyword>
<comment type="caution">
    <text evidence="10">The sequence shown here is derived from an EMBL/GenBank/DDBJ whole genome shotgun (WGS) entry which is preliminary data.</text>
</comment>
<evidence type="ECO:0000313" key="11">
    <source>
        <dbReference type="Proteomes" id="UP000076584"/>
    </source>
</evidence>
<dbReference type="PANTHER" id="PTHR46910:SF37">
    <property type="entry name" value="ZN(II)2CYS6 TRANSCRIPTION FACTOR (EUROFUNG)"/>
    <property type="match status" value="1"/>
</dbReference>
<evidence type="ECO:0000256" key="8">
    <source>
        <dbReference type="SAM" id="MobiDB-lite"/>
    </source>
</evidence>
<dbReference type="Pfam" id="PF04082">
    <property type="entry name" value="Fungal_trans"/>
    <property type="match status" value="1"/>
</dbReference>
<feature type="domain" description="Zn(2)-C6 fungal-type" evidence="9">
    <location>
        <begin position="54"/>
        <end position="84"/>
    </location>
</feature>
<organism evidence="10 11">
    <name type="scientific">Colletotrichum incanum</name>
    <name type="common">Soybean anthracnose fungus</name>
    <dbReference type="NCBI Taxonomy" id="1573173"/>
    <lineage>
        <taxon>Eukaryota</taxon>
        <taxon>Fungi</taxon>
        <taxon>Dikarya</taxon>
        <taxon>Ascomycota</taxon>
        <taxon>Pezizomycotina</taxon>
        <taxon>Sordariomycetes</taxon>
        <taxon>Hypocreomycetidae</taxon>
        <taxon>Glomerellales</taxon>
        <taxon>Glomerellaceae</taxon>
        <taxon>Colletotrichum</taxon>
        <taxon>Colletotrichum spaethianum species complex</taxon>
    </lineage>
</organism>
<evidence type="ECO:0000313" key="10">
    <source>
        <dbReference type="EMBL" id="KZL79567.1"/>
    </source>
</evidence>